<dbReference type="PRINTS" id="PR00036">
    <property type="entry name" value="HTHLACI"/>
</dbReference>
<feature type="domain" description="HTH cro/C1-type" evidence="5">
    <location>
        <begin position="3"/>
        <end position="49"/>
    </location>
</feature>
<dbReference type="Gene3D" id="3.40.50.2300">
    <property type="match status" value="2"/>
</dbReference>
<evidence type="ECO:0000259" key="5">
    <source>
        <dbReference type="PROSITE" id="PS50943"/>
    </source>
</evidence>
<reference evidence="7" key="1">
    <citation type="journal article" date="2019" name="Int. J. Syst. Evol. Microbiol.">
        <title>The Global Catalogue of Microorganisms (GCM) 10K type strain sequencing project: providing services to taxonomists for standard genome sequencing and annotation.</title>
        <authorList>
            <consortium name="The Broad Institute Genomics Platform"/>
            <consortium name="The Broad Institute Genome Sequencing Center for Infectious Disease"/>
            <person name="Wu L."/>
            <person name="Ma J."/>
        </authorList>
    </citation>
    <scope>NUCLEOTIDE SEQUENCE [LARGE SCALE GENOMIC DNA]</scope>
    <source>
        <strain evidence="7">CGMCC 1.15474</strain>
    </source>
</reference>
<gene>
    <name evidence="6" type="ORF">ACFSKK_25935</name>
</gene>
<keyword evidence="3" id="KW-0804">Transcription</keyword>
<dbReference type="Proteomes" id="UP001597318">
    <property type="component" value="Unassembled WGS sequence"/>
</dbReference>
<protein>
    <submittedName>
        <fullName evidence="6">LacI family DNA-binding transcriptional regulator</fullName>
    </submittedName>
</protein>
<keyword evidence="1" id="KW-0805">Transcription regulation</keyword>
<evidence type="ECO:0000313" key="6">
    <source>
        <dbReference type="EMBL" id="MFD2217096.1"/>
    </source>
</evidence>
<dbReference type="GO" id="GO:0003677">
    <property type="term" value="F:DNA binding"/>
    <property type="evidence" value="ECO:0007669"/>
    <property type="project" value="UniProtKB-KW"/>
</dbReference>
<dbReference type="PANTHER" id="PTHR30146:SF24">
    <property type="entry name" value="XYLOSE OPERON REGULATORY PROTEIN"/>
    <property type="match status" value="1"/>
</dbReference>
<dbReference type="InterPro" id="IPR028082">
    <property type="entry name" value="Peripla_BP_I"/>
</dbReference>
<dbReference type="PROSITE" id="PS00356">
    <property type="entry name" value="HTH_LACI_1"/>
    <property type="match status" value="1"/>
</dbReference>
<evidence type="ECO:0000259" key="4">
    <source>
        <dbReference type="PROSITE" id="PS50932"/>
    </source>
</evidence>
<accession>A0ABW5C5L0</accession>
<keyword evidence="2 6" id="KW-0238">DNA-binding</keyword>
<proteinExistence type="predicted"/>
<dbReference type="EMBL" id="JBHUIK010000013">
    <property type="protein sequence ID" value="MFD2217096.1"/>
    <property type="molecule type" value="Genomic_DNA"/>
</dbReference>
<dbReference type="RefSeq" id="WP_247339565.1">
    <property type="nucleotide sequence ID" value="NZ_CP095550.1"/>
</dbReference>
<keyword evidence="7" id="KW-1185">Reference proteome</keyword>
<dbReference type="PROSITE" id="PS50932">
    <property type="entry name" value="HTH_LACI_2"/>
    <property type="match status" value="1"/>
</dbReference>
<dbReference type="InterPro" id="IPR001387">
    <property type="entry name" value="Cro/C1-type_HTH"/>
</dbReference>
<evidence type="ECO:0000256" key="1">
    <source>
        <dbReference type="ARBA" id="ARBA00023015"/>
    </source>
</evidence>
<dbReference type="Pfam" id="PF00356">
    <property type="entry name" value="LacI"/>
    <property type="match status" value="1"/>
</dbReference>
<dbReference type="SUPFAM" id="SSF53822">
    <property type="entry name" value="Periplasmic binding protein-like I"/>
    <property type="match status" value="1"/>
</dbReference>
<evidence type="ECO:0000256" key="3">
    <source>
        <dbReference type="ARBA" id="ARBA00023163"/>
    </source>
</evidence>
<dbReference type="PANTHER" id="PTHR30146">
    <property type="entry name" value="LACI-RELATED TRANSCRIPTIONAL REPRESSOR"/>
    <property type="match status" value="1"/>
</dbReference>
<comment type="caution">
    <text evidence="6">The sequence shown here is derived from an EMBL/GenBank/DDBJ whole genome shotgun (WGS) entry which is preliminary data.</text>
</comment>
<dbReference type="Pfam" id="PF13377">
    <property type="entry name" value="Peripla_BP_3"/>
    <property type="match status" value="1"/>
</dbReference>
<dbReference type="CDD" id="cd01392">
    <property type="entry name" value="HTH_LacI"/>
    <property type="match status" value="1"/>
</dbReference>
<feature type="domain" description="HTH lacI-type" evidence="4">
    <location>
        <begin position="5"/>
        <end position="59"/>
    </location>
</feature>
<dbReference type="SMART" id="SM00354">
    <property type="entry name" value="HTH_LACI"/>
    <property type="match status" value="1"/>
</dbReference>
<organism evidence="6 7">
    <name type="scientific">Metabacillus endolithicus</name>
    <dbReference type="NCBI Taxonomy" id="1535204"/>
    <lineage>
        <taxon>Bacteria</taxon>
        <taxon>Bacillati</taxon>
        <taxon>Bacillota</taxon>
        <taxon>Bacilli</taxon>
        <taxon>Bacillales</taxon>
        <taxon>Bacillaceae</taxon>
        <taxon>Metabacillus</taxon>
    </lineage>
</organism>
<dbReference type="PROSITE" id="PS50943">
    <property type="entry name" value="HTH_CROC1"/>
    <property type="match status" value="1"/>
</dbReference>
<dbReference type="InterPro" id="IPR046335">
    <property type="entry name" value="LacI/GalR-like_sensor"/>
</dbReference>
<evidence type="ECO:0000313" key="7">
    <source>
        <dbReference type="Proteomes" id="UP001597318"/>
    </source>
</evidence>
<evidence type="ECO:0000256" key="2">
    <source>
        <dbReference type="ARBA" id="ARBA00023125"/>
    </source>
</evidence>
<sequence>MNQKITIRDVAKHAGVSAATVSYVLNGVNKVSDETKDRVLQAIEHLNYQPDFTAISLSKRKSKMIGVIMPLVEDTLAPILKENPYVSELLSGVEYTCRKNGYDFVISGISKAEECKNWIMKRNLDALLVLGKFPVNVFEKMKPLSIPLVFVDSFEEYANAYHNIRINDELGGYLGTKHLIDIGHTQICFVPNGKIDRAVDGQRFLGFKRALKEAGIPFKKEMVVEGKLNTFENGYSIGLELMKKQDITGIFTSSDITALGIIKSLNDHKKRIPGDYAIVGFDDLMISKFSSPSLTTIRQDVFRKGSIAAETCITVIESEDVHPEQIMLPVELVVRDSTKEKSDI</sequence>
<dbReference type="InterPro" id="IPR000843">
    <property type="entry name" value="HTH_LacI"/>
</dbReference>
<dbReference type="InterPro" id="IPR010982">
    <property type="entry name" value="Lambda_DNA-bd_dom_sf"/>
</dbReference>
<name>A0ABW5C5L0_9BACI</name>
<dbReference type="CDD" id="cd06267">
    <property type="entry name" value="PBP1_LacI_sugar_binding-like"/>
    <property type="match status" value="1"/>
</dbReference>
<dbReference type="SUPFAM" id="SSF47413">
    <property type="entry name" value="lambda repressor-like DNA-binding domains"/>
    <property type="match status" value="1"/>
</dbReference>
<dbReference type="Gene3D" id="1.10.260.40">
    <property type="entry name" value="lambda repressor-like DNA-binding domains"/>
    <property type="match status" value="1"/>
</dbReference>